<dbReference type="GeneID" id="17319442"/>
<evidence type="ECO:0008006" key="4">
    <source>
        <dbReference type="Google" id="ProtNLM"/>
    </source>
</evidence>
<accession>R7QTI0</accession>
<dbReference type="OrthoDB" id="1666at2759"/>
<keyword evidence="3" id="KW-1185">Reference proteome</keyword>
<gene>
    <name evidence="2" type="ORF">CHC_T00008005001</name>
</gene>
<dbReference type="Proteomes" id="UP000012073">
    <property type="component" value="Unassembled WGS sequence"/>
</dbReference>
<name>R7QTI0_CHOCR</name>
<proteinExistence type="predicted"/>
<keyword evidence="1" id="KW-0472">Membrane</keyword>
<dbReference type="OMA" id="VWIHYEA"/>
<dbReference type="RefSeq" id="XP_005711718.1">
    <property type="nucleotide sequence ID" value="XM_005711661.1"/>
</dbReference>
<feature type="transmembrane region" description="Helical" evidence="1">
    <location>
        <begin position="233"/>
        <end position="255"/>
    </location>
</feature>
<dbReference type="STRING" id="2769.R7QTI0"/>
<organism evidence="2 3">
    <name type="scientific">Chondrus crispus</name>
    <name type="common">Carrageen Irish moss</name>
    <name type="synonym">Polymorpha crispa</name>
    <dbReference type="NCBI Taxonomy" id="2769"/>
    <lineage>
        <taxon>Eukaryota</taxon>
        <taxon>Rhodophyta</taxon>
        <taxon>Florideophyceae</taxon>
        <taxon>Rhodymeniophycidae</taxon>
        <taxon>Gigartinales</taxon>
        <taxon>Gigartinaceae</taxon>
        <taxon>Chondrus</taxon>
    </lineage>
</organism>
<feature type="transmembrane region" description="Helical" evidence="1">
    <location>
        <begin position="191"/>
        <end position="213"/>
    </location>
</feature>
<reference evidence="3" key="1">
    <citation type="journal article" date="2013" name="Proc. Natl. Acad. Sci. U.S.A.">
        <title>Genome structure and metabolic features in the red seaweed Chondrus crispus shed light on evolution of the Archaeplastida.</title>
        <authorList>
            <person name="Collen J."/>
            <person name="Porcel B."/>
            <person name="Carre W."/>
            <person name="Ball S.G."/>
            <person name="Chaparro C."/>
            <person name="Tonon T."/>
            <person name="Barbeyron T."/>
            <person name="Michel G."/>
            <person name="Noel B."/>
            <person name="Valentin K."/>
            <person name="Elias M."/>
            <person name="Artiguenave F."/>
            <person name="Arun A."/>
            <person name="Aury J.M."/>
            <person name="Barbosa-Neto J.F."/>
            <person name="Bothwell J.H."/>
            <person name="Bouget F.Y."/>
            <person name="Brillet L."/>
            <person name="Cabello-Hurtado F."/>
            <person name="Capella-Gutierrez S."/>
            <person name="Charrier B."/>
            <person name="Cladiere L."/>
            <person name="Cock J.M."/>
            <person name="Coelho S.M."/>
            <person name="Colleoni C."/>
            <person name="Czjzek M."/>
            <person name="Da Silva C."/>
            <person name="Delage L."/>
            <person name="Denoeud F."/>
            <person name="Deschamps P."/>
            <person name="Dittami S.M."/>
            <person name="Gabaldon T."/>
            <person name="Gachon C.M."/>
            <person name="Groisillier A."/>
            <person name="Herve C."/>
            <person name="Jabbari K."/>
            <person name="Katinka M."/>
            <person name="Kloareg B."/>
            <person name="Kowalczyk N."/>
            <person name="Labadie K."/>
            <person name="Leblanc C."/>
            <person name="Lopez P.J."/>
            <person name="McLachlan D.H."/>
            <person name="Meslet-Cladiere L."/>
            <person name="Moustafa A."/>
            <person name="Nehr Z."/>
            <person name="Nyvall Collen P."/>
            <person name="Panaud O."/>
            <person name="Partensky F."/>
            <person name="Poulain J."/>
            <person name="Rensing S.A."/>
            <person name="Rousvoal S."/>
            <person name="Samson G."/>
            <person name="Symeonidi A."/>
            <person name="Weissenbach J."/>
            <person name="Zambounis A."/>
            <person name="Wincker P."/>
            <person name="Boyen C."/>
        </authorList>
    </citation>
    <scope>NUCLEOTIDE SEQUENCE [LARGE SCALE GENOMIC DNA]</scope>
    <source>
        <strain evidence="3">cv. Stackhouse</strain>
    </source>
</reference>
<dbReference type="AlphaFoldDB" id="R7QTI0"/>
<dbReference type="InterPro" id="IPR010775">
    <property type="entry name" value="DUF1365"/>
</dbReference>
<keyword evidence="1" id="KW-0812">Transmembrane</keyword>
<dbReference type="Pfam" id="PF07103">
    <property type="entry name" value="DUF1365"/>
    <property type="match status" value="1"/>
</dbReference>
<dbReference type="EMBL" id="HG002379">
    <property type="protein sequence ID" value="CDF41424.1"/>
    <property type="molecule type" value="Genomic_DNA"/>
</dbReference>
<evidence type="ECO:0000256" key="1">
    <source>
        <dbReference type="SAM" id="Phobius"/>
    </source>
</evidence>
<dbReference type="KEGG" id="ccp:CHC_T00008005001"/>
<dbReference type="PANTHER" id="PTHR33973:SF4">
    <property type="entry name" value="OS07G0153300 PROTEIN"/>
    <property type="match status" value="1"/>
</dbReference>
<protein>
    <recommendedName>
        <fullName evidence="4">DUF1365 domain-containing protein</fullName>
    </recommendedName>
</protein>
<keyword evidence="1" id="KW-1133">Transmembrane helix</keyword>
<dbReference type="PhylomeDB" id="R7QTI0"/>
<evidence type="ECO:0000313" key="3">
    <source>
        <dbReference type="Proteomes" id="UP000012073"/>
    </source>
</evidence>
<sequence length="264" mass="29636">MAYVDLDELHSGRLENWPLFSSRTAWSLLSLLPRDHMLSEPRAGPLLARVRDAVHRETGVRPAGPVRLLTNLRVLGVEFNPVSFYYVFNAAGSEVDTLVAEVSNFPWFEQHNYVVAPLEALRHGKGLRRFAGHPKAFHVSPFMDIAGVRYEWLVGEPGDRLQARVHLKEAEEGTFLASLDAERMPWSVRNLVMMQVMYPLHTLFVMLGILYEAGKLFKRGLTFFPHPHGTETALSIAVAKVVLFGNAVIAAWKGLTTRPAAARR</sequence>
<evidence type="ECO:0000313" key="2">
    <source>
        <dbReference type="EMBL" id="CDF41424.1"/>
    </source>
</evidence>
<dbReference type="PANTHER" id="PTHR33973">
    <property type="entry name" value="OS07G0153300 PROTEIN"/>
    <property type="match status" value="1"/>
</dbReference>
<dbReference type="Gramene" id="CDF41424">
    <property type="protein sequence ID" value="CDF41424"/>
    <property type="gene ID" value="CHC_T00008005001"/>
</dbReference>